<dbReference type="Proteomes" id="UP000196151">
    <property type="component" value="Chromosome"/>
</dbReference>
<organism evidence="1 2">
    <name type="scientific">Candidatus Enterococcus dunnyi</name>
    <dbReference type="NCBI Taxonomy" id="1834192"/>
    <lineage>
        <taxon>Bacteria</taxon>
        <taxon>Bacillati</taxon>
        <taxon>Bacillota</taxon>
        <taxon>Bacilli</taxon>
        <taxon>Lactobacillales</taxon>
        <taxon>Enterococcaceae</taxon>
        <taxon>Enterococcus</taxon>
    </lineage>
</organism>
<evidence type="ECO:0000313" key="1">
    <source>
        <dbReference type="EMBL" id="WYJ93669.1"/>
    </source>
</evidence>
<evidence type="ECO:0000313" key="2">
    <source>
        <dbReference type="Proteomes" id="UP000196151"/>
    </source>
</evidence>
<name>A0AAQ3W2F3_9ENTE</name>
<reference evidence="1" key="1">
    <citation type="submission" date="2017-05" db="EMBL/GenBank/DDBJ databases">
        <authorList>
            <consortium name="The Broad Institute Genomics Platform"/>
            <consortium name="The Broad Institute Genomic Center for Infectious Diseases"/>
            <person name="Earl A."/>
            <person name="Manson A."/>
            <person name="Schwartman J."/>
            <person name="Gilmore M."/>
            <person name="Abouelleil A."/>
            <person name="Cao P."/>
            <person name="Chapman S."/>
            <person name="Cusick C."/>
            <person name="Shea T."/>
            <person name="Young S."/>
            <person name="Neafsey D."/>
            <person name="Nusbaum C."/>
            <person name="Birren B."/>
        </authorList>
    </citation>
    <scope>NUCLEOTIDE SEQUENCE</scope>
    <source>
        <strain evidence="1">9D6_DIV0238</strain>
    </source>
</reference>
<keyword evidence="2" id="KW-1185">Reference proteome</keyword>
<dbReference type="AlphaFoldDB" id="A0AAQ3W2F3"/>
<gene>
    <name evidence="1" type="ORF">A5889_001170</name>
</gene>
<reference evidence="1" key="2">
    <citation type="submission" date="2024-03" db="EMBL/GenBank/DDBJ databases">
        <title>The Genome Sequence of Enterococcus sp. DIV0238c.</title>
        <authorList>
            <consortium name="The Broad Institute Genomics Platform"/>
            <consortium name="The Broad Institute Microbial Omics Core"/>
            <consortium name="The Broad Institute Genomic Center for Infectious Diseases"/>
            <person name="Earl A."/>
            <person name="Manson A."/>
            <person name="Gilmore M."/>
            <person name="Schwartman J."/>
            <person name="Shea T."/>
            <person name="Abouelleil A."/>
            <person name="Cao P."/>
            <person name="Chapman S."/>
            <person name="Cusick C."/>
            <person name="Young S."/>
            <person name="Neafsey D."/>
            <person name="Nusbaum C."/>
            <person name="Birren B."/>
        </authorList>
    </citation>
    <scope>NUCLEOTIDE SEQUENCE</scope>
    <source>
        <strain evidence="1">9D6_DIV0238</strain>
    </source>
</reference>
<dbReference type="EMBL" id="CP147246">
    <property type="protein sequence ID" value="WYJ93669.1"/>
    <property type="molecule type" value="Genomic_DNA"/>
</dbReference>
<sequence length="94" mass="10824">MFLKTWKGKGEDSIYELNLVRSGNEHIVAELFENSVQKYKYTCVVDTVTKDTMILKYEKMVLTFKLSDNEMIYTKSIDGTEGIEGTGKPIQFDK</sequence>
<proteinExistence type="predicted"/>
<dbReference type="RefSeq" id="WP_207114621.1">
    <property type="nucleotide sequence ID" value="NZ_CP147246.1"/>
</dbReference>
<accession>A0AAQ3W2F3</accession>
<protein>
    <submittedName>
        <fullName evidence="1">Uncharacterized protein</fullName>
    </submittedName>
</protein>